<name>A0A0E9RGT5_ANGAN</name>
<reference evidence="1" key="2">
    <citation type="journal article" date="2015" name="Fish Shellfish Immunol.">
        <title>Early steps in the European eel (Anguilla anguilla)-Vibrio vulnificus interaction in the gills: Role of the RtxA13 toxin.</title>
        <authorList>
            <person name="Callol A."/>
            <person name="Pajuelo D."/>
            <person name="Ebbesson L."/>
            <person name="Teles M."/>
            <person name="MacKenzie S."/>
            <person name="Amaro C."/>
        </authorList>
    </citation>
    <scope>NUCLEOTIDE SEQUENCE</scope>
</reference>
<proteinExistence type="predicted"/>
<reference evidence="1" key="1">
    <citation type="submission" date="2014-11" db="EMBL/GenBank/DDBJ databases">
        <authorList>
            <person name="Amaro Gonzalez C."/>
        </authorList>
    </citation>
    <scope>NUCLEOTIDE SEQUENCE</scope>
</reference>
<accession>A0A0E9RGT5</accession>
<dbReference type="EMBL" id="GBXM01081009">
    <property type="protein sequence ID" value="JAH27568.1"/>
    <property type="molecule type" value="Transcribed_RNA"/>
</dbReference>
<sequence>MKAVTNVLSSLIEILPANHHFPKSSKYFNQ</sequence>
<protein>
    <submittedName>
        <fullName evidence="1">Uncharacterized protein</fullName>
    </submittedName>
</protein>
<dbReference type="AlphaFoldDB" id="A0A0E9RGT5"/>
<organism evidence="1">
    <name type="scientific">Anguilla anguilla</name>
    <name type="common">European freshwater eel</name>
    <name type="synonym">Muraena anguilla</name>
    <dbReference type="NCBI Taxonomy" id="7936"/>
    <lineage>
        <taxon>Eukaryota</taxon>
        <taxon>Metazoa</taxon>
        <taxon>Chordata</taxon>
        <taxon>Craniata</taxon>
        <taxon>Vertebrata</taxon>
        <taxon>Euteleostomi</taxon>
        <taxon>Actinopterygii</taxon>
        <taxon>Neopterygii</taxon>
        <taxon>Teleostei</taxon>
        <taxon>Anguilliformes</taxon>
        <taxon>Anguillidae</taxon>
        <taxon>Anguilla</taxon>
    </lineage>
</organism>
<evidence type="ECO:0000313" key="1">
    <source>
        <dbReference type="EMBL" id="JAH27568.1"/>
    </source>
</evidence>